<dbReference type="KEGG" id="meme:HYG87_08365"/>
<name>A0A8T8KEQ0_9EURY</name>
<evidence type="ECO:0000259" key="2">
    <source>
        <dbReference type="Pfam" id="PF07760"/>
    </source>
</evidence>
<reference evidence="3" key="1">
    <citation type="submission" date="2020-07" db="EMBL/GenBank/DDBJ databases">
        <title>Methanobacterium. sp. MethCan genome.</title>
        <authorList>
            <person name="Postec A."/>
            <person name="Quemeneur M."/>
        </authorList>
    </citation>
    <scope>NUCLEOTIDE SEQUENCE</scope>
    <source>
        <strain evidence="3">MethCAN</strain>
    </source>
</reference>
<dbReference type="Proteomes" id="UP000681041">
    <property type="component" value="Chromosome"/>
</dbReference>
<feature type="transmembrane region" description="Helical" evidence="1">
    <location>
        <begin position="38"/>
        <end position="57"/>
    </location>
</feature>
<dbReference type="EMBL" id="CP058560">
    <property type="protein sequence ID" value="QUH23771.1"/>
    <property type="molecule type" value="Genomic_DNA"/>
</dbReference>
<organism evidence="3 4">
    <name type="scientific">Methanobacterium alkalithermotolerans</name>
    <dbReference type="NCBI Taxonomy" id="2731220"/>
    <lineage>
        <taxon>Archaea</taxon>
        <taxon>Methanobacteriati</taxon>
        <taxon>Methanobacteriota</taxon>
        <taxon>Methanomada group</taxon>
        <taxon>Methanobacteria</taxon>
        <taxon>Methanobacteriales</taxon>
        <taxon>Methanobacteriaceae</taxon>
        <taxon>Methanobacterium</taxon>
    </lineage>
</organism>
<feature type="transmembrane region" description="Helical" evidence="1">
    <location>
        <begin position="69"/>
        <end position="89"/>
    </location>
</feature>
<feature type="transmembrane region" description="Helical" evidence="1">
    <location>
        <begin position="7"/>
        <end position="26"/>
    </location>
</feature>
<dbReference type="Pfam" id="PF07760">
    <property type="entry name" value="DUF1616"/>
    <property type="match status" value="1"/>
</dbReference>
<dbReference type="OrthoDB" id="82282at2157"/>
<feature type="transmembrane region" description="Helical" evidence="1">
    <location>
        <begin position="277"/>
        <end position="297"/>
    </location>
</feature>
<keyword evidence="1" id="KW-0812">Transmembrane</keyword>
<keyword evidence="4" id="KW-1185">Reference proteome</keyword>
<feature type="transmembrane region" description="Helical" evidence="1">
    <location>
        <begin position="190"/>
        <end position="212"/>
    </location>
</feature>
<feature type="transmembrane region" description="Helical" evidence="1">
    <location>
        <begin position="218"/>
        <end position="238"/>
    </location>
</feature>
<sequence>MKKMSNIDLILIFLIGLSYTALITFFSPFANNEYLDGIFLFLIFIASGYSLLAVIYPDKYINELLKKPVLLLMLSAFLTMSVSVILKYSPLLMQTNLLIVVLSSLSMILSLIAYHRRKEILKPLKVQPVSPVADKSPQEKVMSYRQSLDKTTETIDQGRLKSVPKDPVKEKVEKKSVPPKKLSFTTNTPLDILVIIILSVLSLVTVSIPLLNNSIVKTILAGLFIFIIPGYLLMTLLFPGKESLEVIERWGLSVIISLALTSVIGIILFYTPLGINLSSILMIIGIISIILSAVAYIRVIKVPPSQRFSFKS</sequence>
<evidence type="ECO:0000313" key="3">
    <source>
        <dbReference type="EMBL" id="QUH23771.1"/>
    </source>
</evidence>
<keyword evidence="1" id="KW-1133">Transmembrane helix</keyword>
<evidence type="ECO:0000313" key="4">
    <source>
        <dbReference type="Proteomes" id="UP000681041"/>
    </source>
</evidence>
<feature type="transmembrane region" description="Helical" evidence="1">
    <location>
        <begin position="95"/>
        <end position="114"/>
    </location>
</feature>
<evidence type="ECO:0000256" key="1">
    <source>
        <dbReference type="SAM" id="Phobius"/>
    </source>
</evidence>
<dbReference type="InterPro" id="IPR011674">
    <property type="entry name" value="DUF1616"/>
</dbReference>
<proteinExistence type="predicted"/>
<keyword evidence="1" id="KW-0472">Membrane</keyword>
<dbReference type="GeneID" id="64820772"/>
<feature type="transmembrane region" description="Helical" evidence="1">
    <location>
        <begin position="250"/>
        <end position="271"/>
    </location>
</feature>
<dbReference type="RefSeq" id="WP_211532727.1">
    <property type="nucleotide sequence ID" value="NZ_CP058560.1"/>
</dbReference>
<protein>
    <submittedName>
        <fullName evidence="3">DUF1616 domain-containing protein</fullName>
    </submittedName>
</protein>
<feature type="domain" description="DUF1616" evidence="2">
    <location>
        <begin position="195"/>
        <end position="310"/>
    </location>
</feature>
<gene>
    <name evidence="3" type="ORF">HYG87_08365</name>
</gene>
<dbReference type="AlphaFoldDB" id="A0A8T8KEQ0"/>
<accession>A0A8T8KEQ0</accession>